<organism evidence="2 3">
    <name type="scientific">Paenibacillus filicis</name>
    <dbReference type="NCBI Taxonomy" id="669464"/>
    <lineage>
        <taxon>Bacteria</taxon>
        <taxon>Bacillati</taxon>
        <taxon>Bacillota</taxon>
        <taxon>Bacilli</taxon>
        <taxon>Bacillales</taxon>
        <taxon>Paenibacillaceae</taxon>
        <taxon>Paenibacillus</taxon>
    </lineage>
</organism>
<gene>
    <name evidence="2" type="ORF">WMW72_15260</name>
</gene>
<dbReference type="SUPFAM" id="SSF53474">
    <property type="entry name" value="alpha/beta-Hydrolases"/>
    <property type="match status" value="1"/>
</dbReference>
<comment type="caution">
    <text evidence="2">The sequence shown here is derived from an EMBL/GenBank/DDBJ whole genome shotgun (WGS) entry which is preliminary data.</text>
</comment>
<dbReference type="RefSeq" id="WP_341416365.1">
    <property type="nucleotide sequence ID" value="NZ_JBBPCC010000009.1"/>
</dbReference>
<evidence type="ECO:0000313" key="2">
    <source>
        <dbReference type="EMBL" id="MEK8129264.1"/>
    </source>
</evidence>
<sequence length="301" mass="32875">MSQSAAAPVIREAFVLEAGTLENGERLYLRGDVRSPGQGNSEATEEVRDGQQLPVLIISHGFKGFKDWGFFPYAAERFAAAGYYTVTFNFSCNGVNETDFDELDKFAVNTYSREQADLALLLDSLKEGRLPGSEHADTNRIHLLGHSRGGGNSILAAAGRPGEVSSVTTWNGNANPDLFDDEFKSQIARDGVAYVPNARTKQEMPIRAVFYEDLREQGERYNIASRLDEIQVPVLQVQGDQDSPRLKAGFEVLREASPRHAAAIVTIAGGTHTFGAVHPFQGTTSHLEAALEATISFLKKI</sequence>
<dbReference type="PANTHER" id="PTHR22946:SF9">
    <property type="entry name" value="POLYKETIDE TRANSFERASE AF380"/>
    <property type="match status" value="1"/>
</dbReference>
<dbReference type="InterPro" id="IPR050261">
    <property type="entry name" value="FrsA_esterase"/>
</dbReference>
<name>A0ABU9DK66_9BACL</name>
<keyword evidence="1 2" id="KW-0378">Hydrolase</keyword>
<dbReference type="Proteomes" id="UP001469365">
    <property type="component" value="Unassembled WGS sequence"/>
</dbReference>
<reference evidence="2 3" key="1">
    <citation type="submission" date="2024-04" db="EMBL/GenBank/DDBJ databases">
        <title>draft genome sequnece of Paenibacillus filicis.</title>
        <authorList>
            <person name="Kim D.-U."/>
        </authorList>
    </citation>
    <scope>NUCLEOTIDE SEQUENCE [LARGE SCALE GENOMIC DNA]</scope>
    <source>
        <strain evidence="2 3">KACC14197</strain>
    </source>
</reference>
<dbReference type="GO" id="GO:0016787">
    <property type="term" value="F:hydrolase activity"/>
    <property type="evidence" value="ECO:0007669"/>
    <property type="project" value="UniProtKB-KW"/>
</dbReference>
<accession>A0ABU9DK66</accession>
<dbReference type="PANTHER" id="PTHR22946">
    <property type="entry name" value="DIENELACTONE HYDROLASE DOMAIN-CONTAINING PROTEIN-RELATED"/>
    <property type="match status" value="1"/>
</dbReference>
<dbReference type="EMBL" id="JBBPCC010000009">
    <property type="protein sequence ID" value="MEK8129264.1"/>
    <property type="molecule type" value="Genomic_DNA"/>
</dbReference>
<keyword evidence="3" id="KW-1185">Reference proteome</keyword>
<dbReference type="InterPro" id="IPR029058">
    <property type="entry name" value="AB_hydrolase_fold"/>
</dbReference>
<evidence type="ECO:0000256" key="1">
    <source>
        <dbReference type="ARBA" id="ARBA00022801"/>
    </source>
</evidence>
<proteinExistence type="predicted"/>
<protein>
    <submittedName>
        <fullName evidence="2">Alpha/beta hydrolase</fullName>
    </submittedName>
</protein>
<evidence type="ECO:0000313" key="3">
    <source>
        <dbReference type="Proteomes" id="UP001469365"/>
    </source>
</evidence>
<dbReference type="Gene3D" id="3.40.50.1820">
    <property type="entry name" value="alpha/beta hydrolase"/>
    <property type="match status" value="1"/>
</dbReference>